<protein>
    <submittedName>
        <fullName evidence="7">Aldose 1-epimerase</fullName>
    </submittedName>
</protein>
<evidence type="ECO:0000313" key="7">
    <source>
        <dbReference type="EMBL" id="SDD82868.1"/>
    </source>
</evidence>
<dbReference type="EMBL" id="FNAO01000002">
    <property type="protein sequence ID" value="SDD82868.1"/>
    <property type="molecule type" value="Genomic_DNA"/>
</dbReference>
<reference evidence="7 8" key="1">
    <citation type="submission" date="2016-10" db="EMBL/GenBank/DDBJ databases">
        <authorList>
            <person name="de Groot N.N."/>
        </authorList>
    </citation>
    <scope>NUCLEOTIDE SEQUENCE [LARGE SCALE GENOMIC DNA]</scope>
    <source>
        <strain evidence="7 8">DSM 23421</strain>
    </source>
</reference>
<evidence type="ECO:0000256" key="4">
    <source>
        <dbReference type="ARBA" id="ARBA00022837"/>
    </source>
</evidence>
<dbReference type="GO" id="GO:0030246">
    <property type="term" value="F:carbohydrate binding"/>
    <property type="evidence" value="ECO:0007669"/>
    <property type="project" value="InterPro"/>
</dbReference>
<dbReference type="InterPro" id="IPR011013">
    <property type="entry name" value="Gal_mutarotase_sf_dom"/>
</dbReference>
<dbReference type="Pfam" id="PF01263">
    <property type="entry name" value="Aldose_epim"/>
    <property type="match status" value="1"/>
</dbReference>
<keyword evidence="8" id="KW-1185">Reference proteome</keyword>
<name>A0A1G6XXF5_9FLAO</name>
<evidence type="ECO:0000256" key="2">
    <source>
        <dbReference type="ARBA" id="ARBA00006206"/>
    </source>
</evidence>
<evidence type="ECO:0000256" key="3">
    <source>
        <dbReference type="ARBA" id="ARBA00011245"/>
    </source>
</evidence>
<comment type="cofactor">
    <cofactor evidence="1">
        <name>Ca(2+)</name>
        <dbReference type="ChEBI" id="CHEBI:29108"/>
    </cofactor>
</comment>
<comment type="similarity">
    <text evidence="2">Belongs to the aldose epimerase family.</text>
</comment>
<keyword evidence="6" id="KW-0119">Carbohydrate metabolism</keyword>
<dbReference type="AlphaFoldDB" id="A0A1G6XXF5"/>
<evidence type="ECO:0000256" key="1">
    <source>
        <dbReference type="ARBA" id="ARBA00001913"/>
    </source>
</evidence>
<evidence type="ECO:0000256" key="5">
    <source>
        <dbReference type="ARBA" id="ARBA00023235"/>
    </source>
</evidence>
<keyword evidence="5" id="KW-0413">Isomerase</keyword>
<dbReference type="PANTHER" id="PTHR10091">
    <property type="entry name" value="ALDOSE-1-EPIMERASE"/>
    <property type="match status" value="1"/>
</dbReference>
<dbReference type="PANTHER" id="PTHR10091:SF0">
    <property type="entry name" value="GALACTOSE MUTAROTASE"/>
    <property type="match status" value="1"/>
</dbReference>
<dbReference type="InterPro" id="IPR047215">
    <property type="entry name" value="Galactose_mutarotase-like"/>
</dbReference>
<dbReference type="Gene3D" id="2.70.98.10">
    <property type="match status" value="1"/>
</dbReference>
<dbReference type="CDD" id="cd09019">
    <property type="entry name" value="galactose_mutarotase_like"/>
    <property type="match status" value="1"/>
</dbReference>
<organism evidence="7 8">
    <name type="scientific">Pricia antarctica</name>
    <dbReference type="NCBI Taxonomy" id="641691"/>
    <lineage>
        <taxon>Bacteria</taxon>
        <taxon>Pseudomonadati</taxon>
        <taxon>Bacteroidota</taxon>
        <taxon>Flavobacteriia</taxon>
        <taxon>Flavobacteriales</taxon>
        <taxon>Flavobacteriaceae</taxon>
        <taxon>Pricia</taxon>
    </lineage>
</organism>
<accession>A0A1G6XXF5</accession>
<dbReference type="GO" id="GO:0006006">
    <property type="term" value="P:glucose metabolic process"/>
    <property type="evidence" value="ECO:0007669"/>
    <property type="project" value="TreeGrafter"/>
</dbReference>
<dbReference type="SUPFAM" id="SSF74650">
    <property type="entry name" value="Galactose mutarotase-like"/>
    <property type="match status" value="1"/>
</dbReference>
<dbReference type="STRING" id="641691.SAMN05421636_10235"/>
<evidence type="ECO:0000313" key="8">
    <source>
        <dbReference type="Proteomes" id="UP000199109"/>
    </source>
</evidence>
<dbReference type="RefSeq" id="WP_091865709.1">
    <property type="nucleotide sequence ID" value="NZ_FNAO01000002.1"/>
</dbReference>
<sequence>MQDTDTITIRNRNGLTAKFLSLGARWTEMYVPNRNGVFEDILLGFPDKKEYLRAAEKYYGAVVGRYCGRIPNGRFTDGDTRIELPLNDSGKHHLHGGKDGFHLKEWKPIPESTSENTVGFSLFSEDGEEGYPGNLEVRVIYTLTNDDQLIFEATASTDQRTLVNLTNHAFFNLTGRAIDLGGHELWVNGDLLARDREFLTTGEIIALKKPFQVPLKDKISSAFRLKHTEGHPDLTLSEPGSGRSIRVYTDQVVVQLYNGFFMTGSDVGKNDDVHYANTGLAIEPQYLVHRKLNLVYPGETYKHRTIYEFGVDKENET</sequence>
<gene>
    <name evidence="7" type="ORF">SAMN05421636_10235</name>
</gene>
<proteinExistence type="inferred from homology"/>
<dbReference type="GO" id="GO:0033499">
    <property type="term" value="P:galactose catabolic process via UDP-galactose, Leloir pathway"/>
    <property type="evidence" value="ECO:0007669"/>
    <property type="project" value="TreeGrafter"/>
</dbReference>
<dbReference type="InterPro" id="IPR008183">
    <property type="entry name" value="Aldose_1/G6P_1-epimerase"/>
</dbReference>
<keyword evidence="4" id="KW-0106">Calcium</keyword>
<evidence type="ECO:0000256" key="6">
    <source>
        <dbReference type="ARBA" id="ARBA00023277"/>
    </source>
</evidence>
<dbReference type="InterPro" id="IPR014718">
    <property type="entry name" value="GH-type_carb-bd"/>
</dbReference>
<dbReference type="GO" id="GO:0004034">
    <property type="term" value="F:aldose 1-epimerase activity"/>
    <property type="evidence" value="ECO:0007669"/>
    <property type="project" value="TreeGrafter"/>
</dbReference>
<comment type="subunit">
    <text evidence="3">Monomer.</text>
</comment>
<dbReference type="OrthoDB" id="9779408at2"/>
<dbReference type="Proteomes" id="UP000199109">
    <property type="component" value="Unassembled WGS sequence"/>
</dbReference>